<keyword evidence="1" id="KW-0812">Transmembrane</keyword>
<sequence length="217" mass="24502">MDEISTKFFNKNAHGRLIIMFKHLKNALALSEKFSAKIVKGNDEQLESVKDEMMNEMDASIGWHTMGIPLIISAILTVVSFSLPQISIWHGISKWMDWSKNAFFIGAMITDLVGCIIIIPLMAVVGKGQYLALKSYVYIAFSTATLAISFLIYTILGTLLGADIKTTHLIVSIIGVILIILSFMCINSLVFYRMIAYCLHNRAWRKQIEMQREKPHL</sequence>
<reference evidence="2" key="1">
    <citation type="submission" date="2020-07" db="EMBL/GenBank/DDBJ databases">
        <title>Genome Sequences for Panteoa spp. that cause Center Rot in Onions.</title>
        <authorList>
            <person name="Asselin J.A."/>
            <person name="Helmann T."/>
            <person name="Beer S."/>
            <person name="Stodghill P."/>
        </authorList>
    </citation>
    <scope>NUCLEOTIDE SEQUENCE</scope>
    <source>
        <strain evidence="2">OC5a</strain>
    </source>
</reference>
<dbReference type="Proteomes" id="UP000663901">
    <property type="component" value="Chromosome"/>
</dbReference>
<protein>
    <submittedName>
        <fullName evidence="2">Uncharacterized protein</fullName>
    </submittedName>
</protein>
<feature type="transmembrane region" description="Helical" evidence="1">
    <location>
        <begin position="168"/>
        <end position="192"/>
    </location>
</feature>
<evidence type="ECO:0000313" key="3">
    <source>
        <dbReference type="Proteomes" id="UP000663901"/>
    </source>
</evidence>
<dbReference type="RefSeq" id="WP_013024479.1">
    <property type="nucleotide sequence ID" value="NZ_JABEAL010000004.1"/>
</dbReference>
<keyword evidence="1" id="KW-0472">Membrane</keyword>
<accession>A0A8A4K6G6</accession>
<dbReference type="AlphaFoldDB" id="A0A8A4K6G6"/>
<keyword evidence="1" id="KW-1133">Transmembrane helix</keyword>
<name>A0A8A4K6G6_PANAN</name>
<dbReference type="EMBL" id="CP059084">
    <property type="protein sequence ID" value="QTC45827.1"/>
    <property type="molecule type" value="Genomic_DNA"/>
</dbReference>
<gene>
    <name evidence="2" type="ORF">H0Z12_19390</name>
</gene>
<feature type="transmembrane region" description="Helical" evidence="1">
    <location>
        <begin position="103"/>
        <end position="124"/>
    </location>
</feature>
<organism evidence="2 3">
    <name type="scientific">Pantoea ananas</name>
    <name type="common">Erwinia uredovora</name>
    <dbReference type="NCBI Taxonomy" id="553"/>
    <lineage>
        <taxon>Bacteria</taxon>
        <taxon>Pseudomonadati</taxon>
        <taxon>Pseudomonadota</taxon>
        <taxon>Gammaproteobacteria</taxon>
        <taxon>Enterobacterales</taxon>
        <taxon>Erwiniaceae</taxon>
        <taxon>Pantoea</taxon>
    </lineage>
</organism>
<evidence type="ECO:0000256" key="1">
    <source>
        <dbReference type="SAM" id="Phobius"/>
    </source>
</evidence>
<proteinExistence type="predicted"/>
<feature type="transmembrane region" description="Helical" evidence="1">
    <location>
        <begin position="61"/>
        <end position="83"/>
    </location>
</feature>
<evidence type="ECO:0000313" key="2">
    <source>
        <dbReference type="EMBL" id="QTC45827.1"/>
    </source>
</evidence>
<feature type="transmembrane region" description="Helical" evidence="1">
    <location>
        <begin position="136"/>
        <end position="156"/>
    </location>
</feature>